<proteinExistence type="predicted"/>
<keyword evidence="2" id="KW-1185">Reference proteome</keyword>
<sequence length="104" mass="11338">MRLPLQQLLTNTCVRTVGEKLAPLQLLNIDNLISFQSNISDSSPPFNNAHPCKNFGGARDLQALTAPNVRTINPAARISLLGAFRLVQALGIHPKTPYQSFIST</sequence>
<name>A0A9Q8SZP3_9PEZI</name>
<dbReference type="RefSeq" id="XP_049148205.1">
    <property type="nucleotide sequence ID" value="XM_049291060.1"/>
</dbReference>
<evidence type="ECO:0000313" key="2">
    <source>
        <dbReference type="Proteomes" id="UP000830671"/>
    </source>
</evidence>
<gene>
    <name evidence="1" type="ORF">CLUP02_12096</name>
</gene>
<protein>
    <submittedName>
        <fullName evidence="1">Uncharacterized protein</fullName>
    </submittedName>
</protein>
<reference evidence="1" key="1">
    <citation type="journal article" date="2021" name="Mol. Plant Microbe Interact.">
        <title>Complete Genome Sequence of the Plant-Pathogenic Fungus Colletotrichum lupini.</title>
        <authorList>
            <person name="Baroncelli R."/>
            <person name="Pensec F."/>
            <person name="Da Lio D."/>
            <person name="Boufleur T."/>
            <person name="Vicente I."/>
            <person name="Sarrocco S."/>
            <person name="Picot A."/>
            <person name="Baraldi E."/>
            <person name="Sukno S."/>
            <person name="Thon M."/>
            <person name="Le Floch G."/>
        </authorList>
    </citation>
    <scope>NUCLEOTIDE SEQUENCE</scope>
    <source>
        <strain evidence="1">IMI 504893</strain>
    </source>
</reference>
<accession>A0A9Q8SZP3</accession>
<dbReference type="KEGG" id="clup:CLUP02_12096"/>
<dbReference type="AlphaFoldDB" id="A0A9Q8SZP3"/>
<dbReference type="EMBL" id="CP019478">
    <property type="protein sequence ID" value="UQC86594.1"/>
    <property type="molecule type" value="Genomic_DNA"/>
</dbReference>
<dbReference type="GeneID" id="73346070"/>
<evidence type="ECO:0000313" key="1">
    <source>
        <dbReference type="EMBL" id="UQC86594.1"/>
    </source>
</evidence>
<organism evidence="1 2">
    <name type="scientific">Colletotrichum lupini</name>
    <dbReference type="NCBI Taxonomy" id="145971"/>
    <lineage>
        <taxon>Eukaryota</taxon>
        <taxon>Fungi</taxon>
        <taxon>Dikarya</taxon>
        <taxon>Ascomycota</taxon>
        <taxon>Pezizomycotina</taxon>
        <taxon>Sordariomycetes</taxon>
        <taxon>Hypocreomycetidae</taxon>
        <taxon>Glomerellales</taxon>
        <taxon>Glomerellaceae</taxon>
        <taxon>Colletotrichum</taxon>
        <taxon>Colletotrichum acutatum species complex</taxon>
    </lineage>
</organism>
<dbReference type="Proteomes" id="UP000830671">
    <property type="component" value="Chromosome 6"/>
</dbReference>